<dbReference type="Gene3D" id="2.40.170.20">
    <property type="entry name" value="TonB-dependent receptor, beta-barrel domain"/>
    <property type="match status" value="1"/>
</dbReference>
<keyword evidence="2 7" id="KW-0813">Transport</keyword>
<sequence length="1091" mass="120925">MAQEVNLSGTVTGSEDGMPLPGVSVLEKGTTRGTVTNIDGKYTISVQRGAVVVFSFIGMQAHEYTAQNSMTYDVILHPETTGLDEVVVTALGIKREKKALGYSVSSIKSDELVKGGIPINPLTSLYGKASGVRVSGTANGPTGGMVINIRNSVSLTSSSSTRPLFVVDGIPIFDEHTGTSGNDRTGRDKGTGINDINAEDIESIEILKGAKASVLYGYAGANGVVLITTKSGSKKKGLGIEVNSSYTWDNVAYLPKLQNEFGSGSSVGYATPDAELTDADGFKYKDVNGILTPVYYSDGGAGFGPRMDGRKILWWDGVMRPYTPQPDNHKDIFKTGHLRTNGFSLSNAGELGNIRFGYTNKNFESTVLGAYQDNHIFSFNGKLNISDKIRANYISNYYYTFNHNAPFRMQDGLVTFGINRDMKTELWEQHITDETGIYWYFRDRNKAEMAGALVGSLGAPYYWNQTQNDFDETRHHLLQSINLEIDFTDWLSLTLRSGFDMTRKLNEVKKKVIKPLGEDAYQGFYSVDERNIINFYNNAYLNFDKKINDDFGISGLVGFVYENFSDRNVMSTTTNFLVENWFSLSNSSNDVKSEGWGSRRSSVLYGVLASAQLSYKDQLYIEVQGRNDWSSILPPKNNSYFYPGASFSWIASETLELPDVIKYAKLRGSFADVGRPGPIYFGNLAFDINSYGGIPYATASSDMPPADFEAGLAEGKLPPENLKPERKREFEVGFEMSFFEGNRLSVDFSWFKSNIYDQIIGLNVPKSSGVNRIIVNAGDIENSGLELQLTGKPLVTKDFQWQTTLNLAKYNTKIIELSKGVEILPLWGITGAKMEARVGGEYGEIYINPWKRDDNGNLVINTSTGVYDFDKEQQKKVGKQIPDITGGFNTNFSFKGLFLDFDFDFQFGGTLISQTNMYLKGNGTGTESLKYRDEARGGRPYYVNTSNQLIPLDSHSAAAPTDSKYDFILHDGVILPGVKPDGAQNDILISAQQYYERTYWQGGMDIAEDAIYKSDYISFRRVTLGYELPKKLLQKSFLTNVRLSVFGNNLAYLYKAVPNVTPESYAGTNEFTEYSGIPGVRSIGCEIKLGF</sequence>
<evidence type="ECO:0000256" key="6">
    <source>
        <dbReference type="ARBA" id="ARBA00023237"/>
    </source>
</evidence>
<evidence type="ECO:0000256" key="2">
    <source>
        <dbReference type="ARBA" id="ARBA00022448"/>
    </source>
</evidence>
<keyword evidence="11" id="KW-1185">Reference proteome</keyword>
<evidence type="ECO:0000256" key="5">
    <source>
        <dbReference type="ARBA" id="ARBA00023136"/>
    </source>
</evidence>
<dbReference type="RefSeq" id="WP_282591680.1">
    <property type="nucleotide sequence ID" value="NZ_JAPAAF010000011.1"/>
</dbReference>
<dbReference type="InterPro" id="IPR008969">
    <property type="entry name" value="CarboxyPept-like_regulatory"/>
</dbReference>
<dbReference type="InterPro" id="IPR039426">
    <property type="entry name" value="TonB-dep_rcpt-like"/>
</dbReference>
<dbReference type="InterPro" id="IPR037066">
    <property type="entry name" value="Plug_dom_sf"/>
</dbReference>
<evidence type="ECO:0000256" key="4">
    <source>
        <dbReference type="ARBA" id="ARBA00022692"/>
    </source>
</evidence>
<dbReference type="PROSITE" id="PS52016">
    <property type="entry name" value="TONB_DEPENDENT_REC_3"/>
    <property type="match status" value="1"/>
</dbReference>
<evidence type="ECO:0000313" key="10">
    <source>
        <dbReference type="EMBL" id="MCW0483006.1"/>
    </source>
</evidence>
<comment type="similarity">
    <text evidence="7">Belongs to the TonB-dependent receptor family.</text>
</comment>
<comment type="subcellular location">
    <subcellularLocation>
        <location evidence="1 7">Cell outer membrane</location>
        <topology evidence="1 7">Multi-pass membrane protein</topology>
    </subcellularLocation>
</comment>
<gene>
    <name evidence="10" type="ORF">N2K84_09720</name>
</gene>
<name>A0AA41Y3X9_9BACT</name>
<dbReference type="Pfam" id="PF07715">
    <property type="entry name" value="Plug"/>
    <property type="match status" value="1"/>
</dbReference>
<keyword evidence="4 7" id="KW-0812">Transmembrane</keyword>
<dbReference type="Proteomes" id="UP001163821">
    <property type="component" value="Unassembled WGS sequence"/>
</dbReference>
<keyword evidence="6 7" id="KW-0998">Cell outer membrane</keyword>
<evidence type="ECO:0000313" key="11">
    <source>
        <dbReference type="Proteomes" id="UP001163821"/>
    </source>
</evidence>
<accession>A0AA41Y3X9</accession>
<dbReference type="Gene3D" id="2.60.40.1120">
    <property type="entry name" value="Carboxypeptidase-like, regulatory domain"/>
    <property type="match status" value="1"/>
</dbReference>
<evidence type="ECO:0000256" key="3">
    <source>
        <dbReference type="ARBA" id="ARBA00022452"/>
    </source>
</evidence>
<dbReference type="NCBIfam" id="TIGR04056">
    <property type="entry name" value="OMP_RagA_SusC"/>
    <property type="match status" value="1"/>
</dbReference>
<feature type="compositionally biased region" description="Polar residues" evidence="8">
    <location>
        <begin position="1"/>
        <end position="13"/>
    </location>
</feature>
<dbReference type="SUPFAM" id="SSF56935">
    <property type="entry name" value="Porins"/>
    <property type="match status" value="1"/>
</dbReference>
<comment type="caution">
    <text evidence="10">The sequence shown here is derived from an EMBL/GenBank/DDBJ whole genome shotgun (WGS) entry which is preliminary data.</text>
</comment>
<evidence type="ECO:0000259" key="9">
    <source>
        <dbReference type="Pfam" id="PF07715"/>
    </source>
</evidence>
<evidence type="ECO:0000256" key="8">
    <source>
        <dbReference type="SAM" id="MobiDB-lite"/>
    </source>
</evidence>
<dbReference type="Pfam" id="PF13715">
    <property type="entry name" value="CarbopepD_reg_2"/>
    <property type="match status" value="1"/>
</dbReference>
<reference evidence="10" key="1">
    <citation type="submission" date="2022-10" db="EMBL/GenBank/DDBJ databases">
        <title>Gaoshiqiia sediminis gen. nov., sp. nov., isolated from coastal sediment.</title>
        <authorList>
            <person name="Yu W.X."/>
            <person name="Mu D.S."/>
            <person name="Du J.Z."/>
            <person name="Liang Y.Q."/>
        </authorList>
    </citation>
    <scope>NUCLEOTIDE SEQUENCE</scope>
    <source>
        <strain evidence="10">A06</strain>
    </source>
</reference>
<dbReference type="InterPro" id="IPR023996">
    <property type="entry name" value="TonB-dep_OMP_SusC/RagA"/>
</dbReference>
<protein>
    <submittedName>
        <fullName evidence="10">SusC/RagA family TonB-linked outer membrane protein</fullName>
    </submittedName>
</protein>
<evidence type="ECO:0000256" key="7">
    <source>
        <dbReference type="PROSITE-ProRule" id="PRU01360"/>
    </source>
</evidence>
<dbReference type="Gene3D" id="2.170.130.10">
    <property type="entry name" value="TonB-dependent receptor, plug domain"/>
    <property type="match status" value="1"/>
</dbReference>
<feature type="region of interest" description="Disordered" evidence="8">
    <location>
        <begin position="1"/>
        <end position="21"/>
    </location>
</feature>
<keyword evidence="3 7" id="KW-1134">Transmembrane beta strand</keyword>
<dbReference type="InterPro" id="IPR023997">
    <property type="entry name" value="TonB-dep_OMP_SusC/RagA_CS"/>
</dbReference>
<keyword evidence="5 7" id="KW-0472">Membrane</keyword>
<proteinExistence type="inferred from homology"/>
<dbReference type="EMBL" id="JAPAAF010000011">
    <property type="protein sequence ID" value="MCW0483006.1"/>
    <property type="molecule type" value="Genomic_DNA"/>
</dbReference>
<dbReference type="SUPFAM" id="SSF49464">
    <property type="entry name" value="Carboxypeptidase regulatory domain-like"/>
    <property type="match status" value="1"/>
</dbReference>
<organism evidence="10 11">
    <name type="scientific">Gaoshiqia sediminis</name>
    <dbReference type="NCBI Taxonomy" id="2986998"/>
    <lineage>
        <taxon>Bacteria</taxon>
        <taxon>Pseudomonadati</taxon>
        <taxon>Bacteroidota</taxon>
        <taxon>Bacteroidia</taxon>
        <taxon>Marinilabiliales</taxon>
        <taxon>Prolixibacteraceae</taxon>
        <taxon>Gaoshiqia</taxon>
    </lineage>
</organism>
<evidence type="ECO:0000256" key="1">
    <source>
        <dbReference type="ARBA" id="ARBA00004571"/>
    </source>
</evidence>
<dbReference type="InterPro" id="IPR012910">
    <property type="entry name" value="Plug_dom"/>
</dbReference>
<feature type="domain" description="TonB-dependent receptor plug" evidence="9">
    <location>
        <begin position="98"/>
        <end position="224"/>
    </location>
</feature>
<dbReference type="InterPro" id="IPR036942">
    <property type="entry name" value="Beta-barrel_TonB_sf"/>
</dbReference>
<dbReference type="NCBIfam" id="TIGR04057">
    <property type="entry name" value="SusC_RagA_signa"/>
    <property type="match status" value="1"/>
</dbReference>
<dbReference type="GO" id="GO:0009279">
    <property type="term" value="C:cell outer membrane"/>
    <property type="evidence" value="ECO:0007669"/>
    <property type="project" value="UniProtKB-SubCell"/>
</dbReference>
<dbReference type="AlphaFoldDB" id="A0AA41Y3X9"/>